<dbReference type="AlphaFoldDB" id="A0AAD6WXW1"/>
<evidence type="ECO:0000313" key="2">
    <source>
        <dbReference type="Proteomes" id="UP001218188"/>
    </source>
</evidence>
<keyword evidence="2" id="KW-1185">Reference proteome</keyword>
<proteinExistence type="predicted"/>
<evidence type="ECO:0000313" key="1">
    <source>
        <dbReference type="EMBL" id="KAJ7031388.1"/>
    </source>
</evidence>
<accession>A0AAD6WXW1</accession>
<sequence>MRPRLDPTVVSLFTRMRVYPTAILSFPRPRLDPAAIFSFACPRWDVTAILVYACAVGSRCHPIHVCVQLDPTANSPLRLRGGIPPQSLVCACAVGSPCHGTPVQLDPAARLLLSWAVESHCKTRLLVRLDLPAGFWFTAVRMDPTVTSHLCIATEFPRPPRRFHSGTHSLNCLQQRPSSTEKWSGRILLRHRYVNNYRSFRRIRHVESLSPQC</sequence>
<gene>
    <name evidence="1" type="ORF">C8F04DRAFT_1397343</name>
</gene>
<organism evidence="1 2">
    <name type="scientific">Mycena alexandri</name>
    <dbReference type="NCBI Taxonomy" id="1745969"/>
    <lineage>
        <taxon>Eukaryota</taxon>
        <taxon>Fungi</taxon>
        <taxon>Dikarya</taxon>
        <taxon>Basidiomycota</taxon>
        <taxon>Agaricomycotina</taxon>
        <taxon>Agaricomycetes</taxon>
        <taxon>Agaricomycetidae</taxon>
        <taxon>Agaricales</taxon>
        <taxon>Marasmiineae</taxon>
        <taxon>Mycenaceae</taxon>
        <taxon>Mycena</taxon>
    </lineage>
</organism>
<dbReference type="EMBL" id="JARJCM010000082">
    <property type="protein sequence ID" value="KAJ7031388.1"/>
    <property type="molecule type" value="Genomic_DNA"/>
</dbReference>
<comment type="caution">
    <text evidence="1">The sequence shown here is derived from an EMBL/GenBank/DDBJ whole genome shotgun (WGS) entry which is preliminary data.</text>
</comment>
<reference evidence="1" key="1">
    <citation type="submission" date="2023-03" db="EMBL/GenBank/DDBJ databases">
        <title>Massive genome expansion in bonnet fungi (Mycena s.s.) driven by repeated elements and novel gene families across ecological guilds.</title>
        <authorList>
            <consortium name="Lawrence Berkeley National Laboratory"/>
            <person name="Harder C.B."/>
            <person name="Miyauchi S."/>
            <person name="Viragh M."/>
            <person name="Kuo A."/>
            <person name="Thoen E."/>
            <person name="Andreopoulos B."/>
            <person name="Lu D."/>
            <person name="Skrede I."/>
            <person name="Drula E."/>
            <person name="Henrissat B."/>
            <person name="Morin E."/>
            <person name="Kohler A."/>
            <person name="Barry K."/>
            <person name="LaButti K."/>
            <person name="Morin E."/>
            <person name="Salamov A."/>
            <person name="Lipzen A."/>
            <person name="Mereny Z."/>
            <person name="Hegedus B."/>
            <person name="Baldrian P."/>
            <person name="Stursova M."/>
            <person name="Weitz H."/>
            <person name="Taylor A."/>
            <person name="Grigoriev I.V."/>
            <person name="Nagy L.G."/>
            <person name="Martin F."/>
            <person name="Kauserud H."/>
        </authorList>
    </citation>
    <scope>NUCLEOTIDE SEQUENCE</scope>
    <source>
        <strain evidence="1">CBHHK200</strain>
    </source>
</reference>
<dbReference type="Proteomes" id="UP001218188">
    <property type="component" value="Unassembled WGS sequence"/>
</dbReference>
<name>A0AAD6WXW1_9AGAR</name>
<protein>
    <submittedName>
        <fullName evidence="1">Uncharacterized protein</fullName>
    </submittedName>
</protein>